<reference evidence="4 5" key="1">
    <citation type="submission" date="2018-08" db="EMBL/GenBank/DDBJ databases">
        <title>Genetic Globetrotter - A new plasmid hitch-hiking vast phylogenetic and geographic distances.</title>
        <authorList>
            <person name="Vollmers J."/>
            <person name="Petersen J."/>
        </authorList>
    </citation>
    <scope>NUCLEOTIDE SEQUENCE [LARGE SCALE GENOMIC DNA]</scope>
    <source>
        <strain evidence="4 5">DSM 26383</strain>
    </source>
</reference>
<name>A0A5P3A7K7_9RHOB</name>
<proteinExistence type="inferred from homology"/>
<comment type="similarity">
    <text evidence="2">Belongs to the NAD(P)-dependent epimerase/dehydratase family.</text>
</comment>
<dbReference type="Proteomes" id="UP000325785">
    <property type="component" value="Chromosome"/>
</dbReference>
<gene>
    <name evidence="4" type="ORF">RIdsm_00340</name>
</gene>
<dbReference type="OrthoDB" id="9801785at2"/>
<dbReference type="PANTHER" id="PTHR43000">
    <property type="entry name" value="DTDP-D-GLUCOSE 4,6-DEHYDRATASE-RELATED"/>
    <property type="match status" value="1"/>
</dbReference>
<evidence type="ECO:0000256" key="2">
    <source>
        <dbReference type="ARBA" id="ARBA00007637"/>
    </source>
</evidence>
<comment type="pathway">
    <text evidence="1">Bacterial outer membrane biogenesis; LPS O-antigen biosynthesis.</text>
</comment>
<evidence type="ECO:0000256" key="1">
    <source>
        <dbReference type="ARBA" id="ARBA00005125"/>
    </source>
</evidence>
<dbReference type="AlphaFoldDB" id="A0A5P3A7K7"/>
<dbReference type="InterPro" id="IPR001509">
    <property type="entry name" value="Epimerase_deHydtase"/>
</dbReference>
<sequence length="344" mass="38071">MKFLVTGGAGFMGINLIRMLLDQGHGVRSYDIAPFSYPEAGQIDVLQGDIRDRSLHDRAFDGVDVVVHCAAALPLWEPEEIMSTNVDGTRALLETAQAKGISRFIHISSTAVYGIPDHHPLVEEDAMHGVGPYGESKVRAEEVCGEARLTGLCLPVLRPKSFVGPERLGAFELLYDFACDGHGFPVLGSGNNRYQLLDVEDLNRAVLLCATLEREVVNDTFNVGAERFGSLRESFQAVLDRAGHGKRVIGIPAGPAIAVLRVLEALGLSPLYKWIYETAGKDSFVSVEKIRTRLGWQPEHSNEEALVRNYEWYLANRETISARTGVTHRVPWKRGALRLLRWVI</sequence>
<dbReference type="InterPro" id="IPR036291">
    <property type="entry name" value="NAD(P)-bd_dom_sf"/>
</dbReference>
<organism evidence="4 5">
    <name type="scientific">Roseovarius indicus</name>
    <dbReference type="NCBI Taxonomy" id="540747"/>
    <lineage>
        <taxon>Bacteria</taxon>
        <taxon>Pseudomonadati</taxon>
        <taxon>Pseudomonadota</taxon>
        <taxon>Alphaproteobacteria</taxon>
        <taxon>Rhodobacterales</taxon>
        <taxon>Roseobacteraceae</taxon>
        <taxon>Roseovarius</taxon>
    </lineage>
</organism>
<dbReference type="KEGG" id="rid:RIdsm_00340"/>
<accession>A0A5P3A7K7</accession>
<feature type="domain" description="NAD-dependent epimerase/dehydratase" evidence="3">
    <location>
        <begin position="4"/>
        <end position="224"/>
    </location>
</feature>
<evidence type="ECO:0000313" key="5">
    <source>
        <dbReference type="Proteomes" id="UP000325785"/>
    </source>
</evidence>
<evidence type="ECO:0000313" key="4">
    <source>
        <dbReference type="EMBL" id="QEW24560.1"/>
    </source>
</evidence>
<dbReference type="RefSeq" id="WP_074940366.1">
    <property type="nucleotide sequence ID" value="NZ_CP031598.1"/>
</dbReference>
<protein>
    <submittedName>
        <fullName evidence="4">Cholesterol dehydrogenase</fullName>
    </submittedName>
</protein>
<dbReference type="SUPFAM" id="SSF51735">
    <property type="entry name" value="NAD(P)-binding Rossmann-fold domains"/>
    <property type="match status" value="1"/>
</dbReference>
<dbReference type="Gene3D" id="3.40.50.720">
    <property type="entry name" value="NAD(P)-binding Rossmann-like Domain"/>
    <property type="match status" value="1"/>
</dbReference>
<dbReference type="Pfam" id="PF01370">
    <property type="entry name" value="Epimerase"/>
    <property type="match status" value="1"/>
</dbReference>
<dbReference type="EMBL" id="CP031598">
    <property type="protein sequence ID" value="QEW24560.1"/>
    <property type="molecule type" value="Genomic_DNA"/>
</dbReference>
<evidence type="ECO:0000259" key="3">
    <source>
        <dbReference type="Pfam" id="PF01370"/>
    </source>
</evidence>